<dbReference type="Proteomes" id="UP000295135">
    <property type="component" value="Unassembled WGS sequence"/>
</dbReference>
<name>A0A4R3JWN7_9PROT</name>
<evidence type="ECO:0000313" key="1">
    <source>
        <dbReference type="EMBL" id="TCS71178.1"/>
    </source>
</evidence>
<dbReference type="OrthoDB" id="8564332at2"/>
<dbReference type="EMBL" id="SLZY01000011">
    <property type="protein sequence ID" value="TCS71178.1"/>
    <property type="molecule type" value="Genomic_DNA"/>
</dbReference>
<organism evidence="1 2">
    <name type="scientific">Sulfuritortus calidifontis</name>
    <dbReference type="NCBI Taxonomy" id="1914471"/>
    <lineage>
        <taxon>Bacteria</taxon>
        <taxon>Pseudomonadati</taxon>
        <taxon>Pseudomonadota</taxon>
        <taxon>Betaproteobacteria</taxon>
        <taxon>Nitrosomonadales</taxon>
        <taxon>Thiobacillaceae</taxon>
        <taxon>Sulfuritortus</taxon>
    </lineage>
</organism>
<accession>A0A4R3JWN7</accession>
<protein>
    <submittedName>
        <fullName evidence="1">Uncharacterized protein</fullName>
    </submittedName>
</protein>
<sequence>MHELAESTVGVESFPSFTKPARLRWESIPADIRQRLLSNVWCGHCRFETTITSFSGTIKGGDLLLVGKCAECHGDVARVIEGS</sequence>
<gene>
    <name evidence="1" type="ORF">EDC61_11157</name>
</gene>
<evidence type="ECO:0000313" key="2">
    <source>
        <dbReference type="Proteomes" id="UP000295135"/>
    </source>
</evidence>
<reference evidence="1 2" key="1">
    <citation type="submission" date="2019-03" db="EMBL/GenBank/DDBJ databases">
        <title>Genomic Encyclopedia of Type Strains, Phase IV (KMG-IV): sequencing the most valuable type-strain genomes for metagenomic binning, comparative biology and taxonomic classification.</title>
        <authorList>
            <person name="Goeker M."/>
        </authorList>
    </citation>
    <scope>NUCLEOTIDE SEQUENCE [LARGE SCALE GENOMIC DNA]</scope>
    <source>
        <strain evidence="1 2">DSM 103923</strain>
    </source>
</reference>
<comment type="caution">
    <text evidence="1">The sequence shown here is derived from an EMBL/GenBank/DDBJ whole genome shotgun (WGS) entry which is preliminary data.</text>
</comment>
<proteinExistence type="predicted"/>
<keyword evidence="2" id="KW-1185">Reference proteome</keyword>
<dbReference type="AlphaFoldDB" id="A0A4R3JWN7"/>